<dbReference type="EMBL" id="ACKO02000013">
    <property type="protein sequence ID" value="EET44080.1"/>
    <property type="molecule type" value="Genomic_DNA"/>
</dbReference>
<name>C6M6V9_NEISI</name>
<dbReference type="Proteomes" id="UP000005365">
    <property type="component" value="Unassembled WGS sequence"/>
</dbReference>
<reference evidence="1" key="1">
    <citation type="submission" date="2009-07" db="EMBL/GenBank/DDBJ databases">
        <authorList>
            <person name="Weinstock G."/>
            <person name="Sodergren E."/>
            <person name="Clifton S."/>
            <person name="Fulton L."/>
            <person name="Fulton B."/>
            <person name="Courtney L."/>
            <person name="Fronick C."/>
            <person name="Harrison M."/>
            <person name="Strong C."/>
            <person name="Farmer C."/>
            <person name="Delahaunty K."/>
            <person name="Markovic C."/>
            <person name="Hall O."/>
            <person name="Minx P."/>
            <person name="Tomlinson C."/>
            <person name="Mitreva M."/>
            <person name="Nelson J."/>
            <person name="Hou S."/>
            <person name="Wollam A."/>
            <person name="Pepin K.H."/>
            <person name="Johnson M."/>
            <person name="Bhonagiri V."/>
            <person name="Nash W.E."/>
            <person name="Warren W."/>
            <person name="Chinwalla A."/>
            <person name="Mardis E.R."/>
            <person name="Wilson R.K."/>
        </authorList>
    </citation>
    <scope>NUCLEOTIDE SEQUENCE [LARGE SCALE GENOMIC DNA]</scope>
    <source>
        <strain evidence="1">ATCC 29256</strain>
    </source>
</reference>
<organism evidence="1 2">
    <name type="scientific">Neisseria sicca ATCC 29256</name>
    <dbReference type="NCBI Taxonomy" id="547045"/>
    <lineage>
        <taxon>Bacteria</taxon>
        <taxon>Pseudomonadati</taxon>
        <taxon>Pseudomonadota</taxon>
        <taxon>Betaproteobacteria</taxon>
        <taxon>Neisseriales</taxon>
        <taxon>Neisseriaceae</taxon>
        <taxon>Neisseria</taxon>
    </lineage>
</organism>
<proteinExistence type="predicted"/>
<dbReference type="AlphaFoldDB" id="C6M6V9"/>
<comment type="caution">
    <text evidence="1">The sequence shown here is derived from an EMBL/GenBank/DDBJ whole genome shotgun (WGS) entry which is preliminary data.</text>
</comment>
<protein>
    <submittedName>
        <fullName evidence="1">Uncharacterized protein</fullName>
    </submittedName>
</protein>
<sequence>MLIRHGGFVIKGNRGIGVFKTTFPNPYIVAAKGIFTEKSEGFRRPLILV</sequence>
<accession>C6M6V9</accession>
<evidence type="ECO:0000313" key="1">
    <source>
        <dbReference type="EMBL" id="EET44080.1"/>
    </source>
</evidence>
<evidence type="ECO:0000313" key="2">
    <source>
        <dbReference type="Proteomes" id="UP000005365"/>
    </source>
</evidence>
<gene>
    <name evidence="1" type="ORF">NEISICOT_02262</name>
</gene>
<keyword evidence="2" id="KW-1185">Reference proteome</keyword>